<dbReference type="EC" id="4.6.1.16" evidence="4"/>
<dbReference type="GO" id="GO:0032389">
    <property type="term" value="C:MutLalpha complex"/>
    <property type="evidence" value="ECO:0007669"/>
    <property type="project" value="TreeGrafter"/>
</dbReference>
<dbReference type="PANTHER" id="PTHR10073">
    <property type="entry name" value="DNA MISMATCH REPAIR PROTEIN MLH, PMS, MUTL"/>
    <property type="match status" value="1"/>
</dbReference>
<keyword evidence="11" id="KW-1185">Reference proteome</keyword>
<name>A0A7R9GCL8_9CRUS</name>
<dbReference type="InterPro" id="IPR036167">
    <property type="entry name" value="tRNA_intron_Endo_cat-like_sf"/>
</dbReference>
<evidence type="ECO:0000256" key="3">
    <source>
        <dbReference type="ARBA" id="ARBA00008078"/>
    </source>
</evidence>
<dbReference type="SUPFAM" id="SSF54211">
    <property type="entry name" value="Ribosomal protein S5 domain 2-like"/>
    <property type="match status" value="1"/>
</dbReference>
<dbReference type="GO" id="GO:0008767">
    <property type="term" value="F:UDP-galactopyranose mutase activity"/>
    <property type="evidence" value="ECO:0007669"/>
    <property type="project" value="InterPro"/>
</dbReference>
<dbReference type="InterPro" id="IPR014721">
    <property type="entry name" value="Ribsml_uS5_D2-typ_fold_subgr"/>
</dbReference>
<evidence type="ECO:0000256" key="5">
    <source>
        <dbReference type="ARBA" id="ARBA00022763"/>
    </source>
</evidence>
<dbReference type="GO" id="GO:0016887">
    <property type="term" value="F:ATP hydrolysis activity"/>
    <property type="evidence" value="ECO:0007669"/>
    <property type="project" value="InterPro"/>
</dbReference>
<evidence type="ECO:0000256" key="2">
    <source>
        <dbReference type="ARBA" id="ARBA00006082"/>
    </source>
</evidence>
<reference evidence="10" key="1">
    <citation type="submission" date="2020-11" db="EMBL/GenBank/DDBJ databases">
        <authorList>
            <person name="Tran Van P."/>
        </authorList>
    </citation>
    <scope>NUCLEOTIDE SEQUENCE</scope>
</reference>
<evidence type="ECO:0000256" key="8">
    <source>
        <dbReference type="ARBA" id="ARBA00034031"/>
    </source>
</evidence>
<evidence type="ECO:0000313" key="10">
    <source>
        <dbReference type="EMBL" id="CAD7277435.1"/>
    </source>
</evidence>
<dbReference type="Pfam" id="PF01974">
    <property type="entry name" value="tRNA_int_endo"/>
    <property type="match status" value="1"/>
</dbReference>
<dbReference type="Pfam" id="PF26577">
    <property type="entry name" value="TSEN34_N"/>
    <property type="match status" value="1"/>
</dbReference>
<dbReference type="PANTHER" id="PTHR10073:SF12">
    <property type="entry name" value="DNA MISMATCH REPAIR PROTEIN MLH1"/>
    <property type="match status" value="1"/>
</dbReference>
<evidence type="ECO:0000313" key="11">
    <source>
        <dbReference type="Proteomes" id="UP000678499"/>
    </source>
</evidence>
<dbReference type="Pfam" id="PF01119">
    <property type="entry name" value="DNA_mis_repair"/>
    <property type="match status" value="1"/>
</dbReference>
<dbReference type="Pfam" id="PF16413">
    <property type="entry name" value="Mlh1_C"/>
    <property type="match status" value="1"/>
</dbReference>
<evidence type="ECO:0000256" key="6">
    <source>
        <dbReference type="ARBA" id="ARBA00023204"/>
    </source>
</evidence>
<dbReference type="InterPro" id="IPR011856">
    <property type="entry name" value="tRNA_endonuc-like_dom_sf"/>
</dbReference>
<protein>
    <recommendedName>
        <fullName evidence="4">tRNA-intron lyase</fullName>
        <ecNumber evidence="4">4.6.1.16</ecNumber>
    </recommendedName>
</protein>
<dbReference type="GO" id="GO:0005524">
    <property type="term" value="F:ATP binding"/>
    <property type="evidence" value="ECO:0007669"/>
    <property type="project" value="InterPro"/>
</dbReference>
<keyword evidence="5" id="KW-0227">DNA damage</keyword>
<dbReference type="Pfam" id="PF03275">
    <property type="entry name" value="GLF"/>
    <property type="match status" value="1"/>
</dbReference>
<dbReference type="GO" id="GO:0006298">
    <property type="term" value="P:mismatch repair"/>
    <property type="evidence" value="ECO:0007669"/>
    <property type="project" value="InterPro"/>
</dbReference>
<comment type="catalytic activity">
    <reaction evidence="8">
        <text>pretRNA = a 3'-half-tRNA molecule with a 5'-OH end + a 5'-half-tRNA molecule with a 2',3'-cyclic phosphate end + an intron with a 2',3'-cyclic phosphate and a 5'-hydroxyl terminus.</text>
        <dbReference type="EC" id="4.6.1.16"/>
    </reaction>
</comment>
<organism evidence="10">
    <name type="scientific">Notodromas monacha</name>
    <dbReference type="NCBI Taxonomy" id="399045"/>
    <lineage>
        <taxon>Eukaryota</taxon>
        <taxon>Metazoa</taxon>
        <taxon>Ecdysozoa</taxon>
        <taxon>Arthropoda</taxon>
        <taxon>Crustacea</taxon>
        <taxon>Oligostraca</taxon>
        <taxon>Ostracoda</taxon>
        <taxon>Podocopa</taxon>
        <taxon>Podocopida</taxon>
        <taxon>Cypridocopina</taxon>
        <taxon>Cypridoidea</taxon>
        <taxon>Cyprididae</taxon>
        <taxon>Notodromas</taxon>
    </lineage>
</organism>
<dbReference type="InterPro" id="IPR013507">
    <property type="entry name" value="DNA_mismatch_S5_2-like"/>
</dbReference>
<dbReference type="SUPFAM" id="SSF54373">
    <property type="entry name" value="FAD-linked reductases, C-terminal domain"/>
    <property type="match status" value="1"/>
</dbReference>
<dbReference type="SUPFAM" id="SSF53032">
    <property type="entry name" value="tRNA-intron endonuclease catalytic domain-like"/>
    <property type="match status" value="1"/>
</dbReference>
<dbReference type="GO" id="GO:0000213">
    <property type="term" value="F:tRNA-intron lyase activity"/>
    <property type="evidence" value="ECO:0007669"/>
    <property type="project" value="UniProtKB-EC"/>
</dbReference>
<evidence type="ECO:0000256" key="1">
    <source>
        <dbReference type="ARBA" id="ARBA00004123"/>
    </source>
</evidence>
<dbReference type="GO" id="GO:0006388">
    <property type="term" value="P:tRNA splicing, via endonucleolytic cleavage and ligation"/>
    <property type="evidence" value="ECO:0007669"/>
    <property type="project" value="InterPro"/>
</dbReference>
<dbReference type="EMBL" id="OA882942">
    <property type="protein sequence ID" value="CAD7277435.1"/>
    <property type="molecule type" value="Genomic_DNA"/>
</dbReference>
<evidence type="ECO:0000259" key="9">
    <source>
        <dbReference type="SMART" id="SM01340"/>
    </source>
</evidence>
<dbReference type="InterPro" id="IPR038973">
    <property type="entry name" value="MutL/Mlh/Pms-like"/>
</dbReference>
<comment type="similarity">
    <text evidence="3">Belongs to the tRNA-intron endonuclease family.</text>
</comment>
<evidence type="ECO:0000256" key="4">
    <source>
        <dbReference type="ARBA" id="ARBA00012573"/>
    </source>
</evidence>
<keyword evidence="7" id="KW-0539">Nucleus</keyword>
<dbReference type="AlphaFoldDB" id="A0A7R9GCL8"/>
<dbReference type="InterPro" id="IPR020568">
    <property type="entry name" value="Ribosomal_Su5_D2-typ_SF"/>
</dbReference>
<dbReference type="GO" id="GO:0140664">
    <property type="term" value="F:ATP-dependent DNA damage sensor activity"/>
    <property type="evidence" value="ECO:0007669"/>
    <property type="project" value="InterPro"/>
</dbReference>
<dbReference type="CDD" id="cd22363">
    <property type="entry name" value="tRNA-intron_lyase_C"/>
    <property type="match status" value="1"/>
</dbReference>
<feature type="domain" description="DNA mismatch repair protein S5" evidence="9">
    <location>
        <begin position="129"/>
        <end position="264"/>
    </location>
</feature>
<dbReference type="OrthoDB" id="8300468at2759"/>
<gene>
    <name evidence="10" type="ORF">NMOB1V02_LOCUS5168</name>
</gene>
<dbReference type="InterPro" id="IPR032189">
    <property type="entry name" value="Mlh1_C"/>
</dbReference>
<comment type="subcellular location">
    <subcellularLocation>
        <location evidence="1">Nucleus</location>
    </subcellularLocation>
</comment>
<evidence type="ECO:0000256" key="7">
    <source>
        <dbReference type="ARBA" id="ARBA00023242"/>
    </source>
</evidence>
<dbReference type="Proteomes" id="UP000678499">
    <property type="component" value="Unassembled WGS sequence"/>
</dbReference>
<dbReference type="GO" id="GO:0030983">
    <property type="term" value="F:mismatched DNA binding"/>
    <property type="evidence" value="ECO:0007669"/>
    <property type="project" value="InterPro"/>
</dbReference>
<dbReference type="SMART" id="SM01340">
    <property type="entry name" value="DNA_mis_repair"/>
    <property type="match status" value="1"/>
</dbReference>
<dbReference type="EMBL" id="CAJPEX010000905">
    <property type="protein sequence ID" value="CAG0917587.1"/>
    <property type="molecule type" value="Genomic_DNA"/>
</dbReference>
<dbReference type="InterPro" id="IPR006677">
    <property type="entry name" value="tRNA_intron_Endonuc_cat-like"/>
</dbReference>
<comment type="similarity">
    <text evidence="2">Belongs to the DNA mismatch repair MutL/HexB family.</text>
</comment>
<sequence length="828" mass="94934">MIPGLDKLEYRTLTFTREEHNVTEKSGFYQPVSQVNYPHLKIPYTRTIEYVHLPNQEYDSDSFIPKTSVMYHETSSDHGEPYYPVPNPRNRELYEKYRAMAENESGVVFVGRLASYKYFDMDDAVRNALNVFYEWAKSQDVIDCDLEMTRPFMNSEVVAIKVEDVNLKFKLEGYVTNANYSSKKLTFLLFINHRLVDSVAIRKGLEEIYSTYLPKHSHPFMYLSLELPPQNVDVNVHPTKHEVFFLHQDALVEKIQQIVDGHLVAHKSSRTFYTQVPLLEPSPHTKIVVHKCGEDALLWRPEDVTALRMDWRICGRAIGQQTAQKNSSMDVSLPVKLLPEQVKLLLEENVIDLVSYNTSVGTSSSQSAETTDALVEEFNAVKTEEYVKKRKQWLVNHGEEIIREKLSKKRKTGSLEDAREWLGNEFEKMPAQKQKFIPIFSSGNDPEIGVEIESSPFPRNRAENLRYAVFKALWKMGYYLTSGEKFGGDFLVYPGDPIKFHASHIATYLPLAGKPNEAEKSAKPDTRTEVEKEYAHDMVRTDPKMQKIVKFFAPTASNDQISKDTSLVSDAKLRREIKLTSVLELRVEVENATSPECLKIFQESSFVGCASARHFLFQHSTCLYLCNLLTVSRELFYQILLYEFGNFGRIELKPPPPIEKLARIAWDLPEVGWKEADGPKDEISKFVAQMLVEKASMLSDYFSIEISETGCLVSLPLLLKDFCPDVNKLPLFLSKLATEVDWDEEQACFHGLSVQLAKFYADFGSKAVVPDNEKEERGTVSKQFLRTVENVLVPAFKKMLAPPGKYLHDRTLLKLANTKELYKVFERC</sequence>
<accession>A0A7R9GCL8</accession>
<dbReference type="FunFam" id="3.30.230.10:FF:000014">
    <property type="entry name" value="DNA mismatch repair protein Mlh1"/>
    <property type="match status" value="1"/>
</dbReference>
<dbReference type="Gene3D" id="3.40.50.720">
    <property type="entry name" value="NAD(P)-binding Rossmann-like Domain"/>
    <property type="match status" value="1"/>
</dbReference>
<dbReference type="InterPro" id="IPR059049">
    <property type="entry name" value="TSEN34_N"/>
</dbReference>
<dbReference type="Gene3D" id="3.30.230.10">
    <property type="match status" value="1"/>
</dbReference>
<dbReference type="InterPro" id="IPR015899">
    <property type="entry name" value="UDP-GalPyranose_mutase_C"/>
</dbReference>
<proteinExistence type="inferred from homology"/>
<keyword evidence="6" id="KW-0234">DNA repair</keyword>
<dbReference type="Gene3D" id="3.40.1350.10">
    <property type="match status" value="1"/>
</dbReference>